<dbReference type="Gene3D" id="2.30.30.40">
    <property type="entry name" value="SH3 Domains"/>
    <property type="match status" value="1"/>
</dbReference>
<protein>
    <recommendedName>
        <fullName evidence="2">histidine kinase</fullName>
        <ecNumber evidence="2">2.7.13.3</ecNumber>
    </recommendedName>
</protein>
<dbReference type="SMART" id="SM00260">
    <property type="entry name" value="CheW"/>
    <property type="match status" value="1"/>
</dbReference>
<dbReference type="RefSeq" id="WP_345198622.1">
    <property type="nucleotide sequence ID" value="NZ_BAABFL010000469.1"/>
</dbReference>
<evidence type="ECO:0000256" key="3">
    <source>
        <dbReference type="ARBA" id="ARBA00022553"/>
    </source>
</evidence>
<evidence type="ECO:0000256" key="2">
    <source>
        <dbReference type="ARBA" id="ARBA00012438"/>
    </source>
</evidence>
<feature type="domain" description="CheW-like" evidence="12">
    <location>
        <begin position="694"/>
        <end position="829"/>
    </location>
</feature>
<reference evidence="15" key="1">
    <citation type="journal article" date="2019" name="Int. J. Syst. Evol. Microbiol.">
        <title>The Global Catalogue of Microorganisms (GCM) 10K type strain sequencing project: providing services to taxonomists for standard genome sequencing and annotation.</title>
        <authorList>
            <consortium name="The Broad Institute Genomics Platform"/>
            <consortium name="The Broad Institute Genome Sequencing Center for Infectious Disease"/>
            <person name="Wu L."/>
            <person name="Ma J."/>
        </authorList>
    </citation>
    <scope>NUCLEOTIDE SEQUENCE [LARGE SCALE GENOMIC DNA]</scope>
    <source>
        <strain evidence="15">JCM 17805</strain>
    </source>
</reference>
<feature type="compositionally biased region" description="Basic and acidic residues" evidence="9">
    <location>
        <begin position="360"/>
        <end position="369"/>
    </location>
</feature>
<dbReference type="InterPro" id="IPR008207">
    <property type="entry name" value="Sig_transdc_His_kin_Hpt_dom"/>
</dbReference>
<organism evidence="14 15">
    <name type="scientific">Kistimonas scapharcae</name>
    <dbReference type="NCBI Taxonomy" id="1036133"/>
    <lineage>
        <taxon>Bacteria</taxon>
        <taxon>Pseudomonadati</taxon>
        <taxon>Pseudomonadota</taxon>
        <taxon>Gammaproteobacteria</taxon>
        <taxon>Oceanospirillales</taxon>
        <taxon>Endozoicomonadaceae</taxon>
        <taxon>Kistimonas</taxon>
    </lineage>
</organism>
<dbReference type="SUPFAM" id="SSF55874">
    <property type="entry name" value="ATPase domain of HSP90 chaperone/DNA topoisomerase II/histidine kinase"/>
    <property type="match status" value="1"/>
</dbReference>
<comment type="caution">
    <text evidence="14">The sequence shown here is derived from an EMBL/GenBank/DDBJ whole genome shotgun (WGS) entry which is preliminary data.</text>
</comment>
<dbReference type="SMART" id="SM00448">
    <property type="entry name" value="REC"/>
    <property type="match status" value="1"/>
</dbReference>
<dbReference type="EMBL" id="BAABFL010000469">
    <property type="protein sequence ID" value="GAA4652116.1"/>
    <property type="molecule type" value="Genomic_DNA"/>
</dbReference>
<evidence type="ECO:0000259" key="10">
    <source>
        <dbReference type="PROSITE" id="PS50109"/>
    </source>
</evidence>
<feature type="domain" description="HPt" evidence="13">
    <location>
        <begin position="225"/>
        <end position="332"/>
    </location>
</feature>
<evidence type="ECO:0000256" key="1">
    <source>
        <dbReference type="ARBA" id="ARBA00000085"/>
    </source>
</evidence>
<dbReference type="InterPro" id="IPR005467">
    <property type="entry name" value="His_kinase_dom"/>
</dbReference>
<dbReference type="Gene3D" id="1.20.120.160">
    <property type="entry name" value="HPT domain"/>
    <property type="match status" value="1"/>
</dbReference>
<evidence type="ECO:0000256" key="5">
    <source>
        <dbReference type="ARBA" id="ARBA00022777"/>
    </source>
</evidence>
<dbReference type="PROSITE" id="PS50894">
    <property type="entry name" value="HPT"/>
    <property type="match status" value="1"/>
</dbReference>
<evidence type="ECO:0000256" key="8">
    <source>
        <dbReference type="PROSITE-ProRule" id="PRU00169"/>
    </source>
</evidence>
<gene>
    <name evidence="14" type="ORF">GCM10023116_44000</name>
</gene>
<dbReference type="CDD" id="cd00088">
    <property type="entry name" value="HPT"/>
    <property type="match status" value="1"/>
</dbReference>
<dbReference type="Gene3D" id="3.40.50.2300">
    <property type="match status" value="1"/>
</dbReference>
<evidence type="ECO:0000313" key="14">
    <source>
        <dbReference type="EMBL" id="GAA4652116.1"/>
    </source>
</evidence>
<dbReference type="Gene3D" id="3.30.565.10">
    <property type="entry name" value="Histidine kinase-like ATPase, C-terminal domain"/>
    <property type="match status" value="1"/>
</dbReference>
<evidence type="ECO:0000256" key="4">
    <source>
        <dbReference type="ARBA" id="ARBA00022679"/>
    </source>
</evidence>
<dbReference type="Pfam" id="PF01584">
    <property type="entry name" value="CheW"/>
    <property type="match status" value="1"/>
</dbReference>
<feature type="domain" description="Histidine kinase" evidence="10">
    <location>
        <begin position="430"/>
        <end position="692"/>
    </location>
</feature>
<name>A0ABP8V9R3_9GAMM</name>
<dbReference type="Pfam" id="PF02518">
    <property type="entry name" value="HATPase_c"/>
    <property type="match status" value="1"/>
</dbReference>
<feature type="compositionally biased region" description="Pro residues" evidence="9">
    <location>
        <begin position="197"/>
        <end position="207"/>
    </location>
</feature>
<dbReference type="Pfam" id="PF01627">
    <property type="entry name" value="Hpt"/>
    <property type="match status" value="1"/>
</dbReference>
<evidence type="ECO:0000256" key="9">
    <source>
        <dbReference type="SAM" id="MobiDB-lite"/>
    </source>
</evidence>
<feature type="region of interest" description="Disordered" evidence="9">
    <location>
        <begin position="155"/>
        <end position="224"/>
    </location>
</feature>
<keyword evidence="15" id="KW-1185">Reference proteome</keyword>
<evidence type="ECO:0000256" key="6">
    <source>
        <dbReference type="ARBA" id="ARBA00023012"/>
    </source>
</evidence>
<dbReference type="InterPro" id="IPR003594">
    <property type="entry name" value="HATPase_dom"/>
</dbReference>
<dbReference type="SUPFAM" id="SSF47226">
    <property type="entry name" value="Histidine-containing phosphotransfer domain, HPT domain"/>
    <property type="match status" value="1"/>
</dbReference>
<evidence type="ECO:0000259" key="11">
    <source>
        <dbReference type="PROSITE" id="PS50110"/>
    </source>
</evidence>
<dbReference type="InterPro" id="IPR036061">
    <property type="entry name" value="CheW-like_dom_sf"/>
</dbReference>
<dbReference type="SUPFAM" id="SSF52172">
    <property type="entry name" value="CheY-like"/>
    <property type="match status" value="1"/>
</dbReference>
<evidence type="ECO:0000313" key="15">
    <source>
        <dbReference type="Proteomes" id="UP001500604"/>
    </source>
</evidence>
<dbReference type="PROSITE" id="PS50110">
    <property type="entry name" value="RESPONSE_REGULATORY"/>
    <property type="match status" value="1"/>
</dbReference>
<dbReference type="PROSITE" id="PS50109">
    <property type="entry name" value="HIS_KIN"/>
    <property type="match status" value="1"/>
</dbReference>
<comment type="catalytic activity">
    <reaction evidence="1">
        <text>ATP + protein L-histidine = ADP + protein N-phospho-L-histidine.</text>
        <dbReference type="EC" id="2.7.13.3"/>
    </reaction>
</comment>
<dbReference type="InterPro" id="IPR002545">
    <property type="entry name" value="CheW-lke_dom"/>
</dbReference>
<dbReference type="PANTHER" id="PTHR43395">
    <property type="entry name" value="SENSOR HISTIDINE KINASE CHEA"/>
    <property type="match status" value="1"/>
</dbReference>
<dbReference type="SMART" id="SM00387">
    <property type="entry name" value="HATPase_c"/>
    <property type="match status" value="1"/>
</dbReference>
<evidence type="ECO:0000259" key="13">
    <source>
        <dbReference type="PROSITE" id="PS50894"/>
    </source>
</evidence>
<feature type="modified residue" description="Phosphohistidine" evidence="7">
    <location>
        <position position="272"/>
    </location>
</feature>
<dbReference type="PANTHER" id="PTHR43395:SF1">
    <property type="entry name" value="CHEMOTAXIS PROTEIN CHEA"/>
    <property type="match status" value="1"/>
</dbReference>
<dbReference type="InterPro" id="IPR001789">
    <property type="entry name" value="Sig_transdc_resp-reg_receiver"/>
</dbReference>
<keyword evidence="5 14" id="KW-0418">Kinase</keyword>
<feature type="modified residue" description="4-aspartylphosphate" evidence="8">
    <location>
        <position position="903"/>
    </location>
</feature>
<dbReference type="Pfam" id="PF00072">
    <property type="entry name" value="Response_reg"/>
    <property type="match status" value="1"/>
</dbReference>
<dbReference type="SUPFAM" id="SSF50341">
    <property type="entry name" value="CheW-like"/>
    <property type="match status" value="1"/>
</dbReference>
<dbReference type="InterPro" id="IPR051315">
    <property type="entry name" value="Bact_Chemotaxis_CheA"/>
</dbReference>
<feature type="domain" description="Response regulatory" evidence="11">
    <location>
        <begin position="854"/>
        <end position="970"/>
    </location>
</feature>
<dbReference type="InterPro" id="IPR004358">
    <property type="entry name" value="Sig_transdc_His_kin-like_C"/>
</dbReference>
<accession>A0ABP8V9R3</accession>
<dbReference type="PROSITE" id="PS50851">
    <property type="entry name" value="CHEW"/>
    <property type="match status" value="1"/>
</dbReference>
<feature type="compositionally biased region" description="Basic and acidic residues" evidence="9">
    <location>
        <begin position="176"/>
        <end position="187"/>
    </location>
</feature>
<sequence length="987" mass="109415">MTEKDAKKQGKSTKDNPAMAARKLFQTEVENQTGKVQELLKLKSTAGVERVDLTEMAASVRTVRGGAKLAKVTNAMGLLDAMLQWCEFYCENWCQDVSEARQEQQASIRKQLSTLSKACNCLRAIAKEAVSKEKISVDLIREASELSSQLAATPAAVSKASETGDSEAVKSSGDASVKKKEQQKATDQDTSQVEPSPVEPAPSPAPEAPVAEQQPEPVPEPAKEVTPAILKMRSFFWKELEERVEVLTRHLLELEQGLSSPQRLETMMRMAHTIKGGARLADIDPVMQLAHTLEDIFVSAQKQQITINSNHTDLLLKGVDSIVQLSEQATQQSGIDQAAMTQYQSLNKELGKVLTDPESFKAKEGEHQTEPAVVAEASESADVADADGEEAVAERVIRVNAEKLNKVIGLAGELSVESRQLKKFWQENIKLRRNARTMNQVVEKCVALMKSYQIDESDRHYLMELMRESLAIEEAVNHNCEVLEEYERKTTGLTDKLVRETLGHRMRPFKEGTQGLLRLARTVSQKLGKKARLDIRGENTQVDRDILERLNVPLTHLIQNALDHGLEPTDVRLANGKPEEGHIVVEASHKAGLLVVTVKDDGGGVNREKLRASILKKNMATEDMVANMSDTELYEFLLLPNFSLKDKVTTVSGRGVGMDLIHEMVQELRGRIVIHSEEGKGCCFELLLPLTLSMLRCVVVEVSGFYYALPVGPLNKVLTFTSDAVNILENRQYLRDSSGVQLGLVNAHQLLELPEKQQPSGRQEAIVLGRGSHQYAMTVDSVIGETTLVERPLDTRMGKIKDISSAAFLDDGTPILILDADDLVISIERLVAGGRVDRCDSGTTEDERAASAKRVLVVDDSMTVRELERSLLEDNGYRVDIAVDGADGWNAVRMNEYDLVISDIDMPRMDGFEFISYIRSEHHLQHLPVIIISYKDRESDRKRGMDVGADHYLTKGSFMDETFIRTVKDLIGDAQPDETNSGDIMSS</sequence>
<keyword evidence="6" id="KW-0902">Two-component regulatory system</keyword>
<feature type="region of interest" description="Disordered" evidence="9">
    <location>
        <begin position="360"/>
        <end position="385"/>
    </location>
</feature>
<evidence type="ECO:0000256" key="7">
    <source>
        <dbReference type="PROSITE-ProRule" id="PRU00110"/>
    </source>
</evidence>
<evidence type="ECO:0000259" key="12">
    <source>
        <dbReference type="PROSITE" id="PS50851"/>
    </source>
</evidence>
<dbReference type="SMART" id="SM00073">
    <property type="entry name" value="HPT"/>
    <property type="match status" value="1"/>
</dbReference>
<proteinExistence type="predicted"/>
<keyword evidence="4" id="KW-0808">Transferase</keyword>
<dbReference type="EC" id="2.7.13.3" evidence="2"/>
<dbReference type="PRINTS" id="PR00344">
    <property type="entry name" value="BCTRLSENSOR"/>
</dbReference>
<dbReference type="GO" id="GO:0016301">
    <property type="term" value="F:kinase activity"/>
    <property type="evidence" value="ECO:0007669"/>
    <property type="project" value="UniProtKB-KW"/>
</dbReference>
<dbReference type="InterPro" id="IPR011006">
    <property type="entry name" value="CheY-like_superfamily"/>
</dbReference>
<dbReference type="InterPro" id="IPR036890">
    <property type="entry name" value="HATPase_C_sf"/>
</dbReference>
<dbReference type="Proteomes" id="UP001500604">
    <property type="component" value="Unassembled WGS sequence"/>
</dbReference>
<keyword evidence="3 8" id="KW-0597">Phosphoprotein</keyword>
<dbReference type="InterPro" id="IPR036641">
    <property type="entry name" value="HPT_dom_sf"/>
</dbReference>
<feature type="compositionally biased region" description="Low complexity" evidence="9">
    <location>
        <begin position="372"/>
        <end position="381"/>
    </location>
</feature>